<evidence type="ECO:0000313" key="2">
    <source>
        <dbReference type="Proteomes" id="UP000472727"/>
    </source>
</evidence>
<dbReference type="AlphaFoldDB" id="A0A7C8QFN3"/>
<sequence length="581" mass="65661">MTGKVGLVPRSVAFHALHEVVNRDRTTSMVYRQQLFSNSSFANTGGTMRDLYREWTFTFANPLLLYQLMILSYDTRGYVFRLLREYRFTAPPIDGLLVFSEATSTDIESPGRQTRLFDIVHPSTPISDESNSAFRTWALMTHERTTRPPIPGTKASSLTVTEGIHLQMDLPTTSDETKAAESQSPEIQPVPLRDIHLQTVPLDGDSLSAPSLKRLPASLSTVPTEILFEVLRIILAESNCSSMRAKIQTFKALQGVSRRFYTVVTDIIYQEICIDASMSARDTNLTADFEFFILKMNRDYHRDINSYRIDLMSAVSSIARKSHRIRRIALQSLFAFHFCVADTYLSDQLREINLVDPRESSMIYLIPLFRKARSLKRLRLTGSGKNSACEPGACLLPTTSSIENLCLSGMKISGFKMVAGSIQTLRSLTLRECVFDTGDLEGTISKLSIEHLRFEAASGQTHACPLLTKAARGLRYLEIKSDFICSNIFKDQGWPELRLFWCIPTSSRHTIASCPDPVRGDEFSVWHHLLNDWISLPCINVLESRFGEVTDVLPTCIGSDRFRLDYVVEAGNRSDFYSYTW</sequence>
<accession>A0A7C8QFN3</accession>
<dbReference type="SUPFAM" id="SSF52047">
    <property type="entry name" value="RNI-like"/>
    <property type="match status" value="1"/>
</dbReference>
<gene>
    <name evidence="1" type="ORF">TWF106_010867</name>
</gene>
<dbReference type="Proteomes" id="UP000472727">
    <property type="component" value="Unassembled WGS sequence"/>
</dbReference>
<organism evidence="1 2">
    <name type="scientific">Orbilia oligospora</name>
    <name type="common">Nematode-trapping fungus</name>
    <name type="synonym">Arthrobotrys oligospora</name>
    <dbReference type="NCBI Taxonomy" id="2813651"/>
    <lineage>
        <taxon>Eukaryota</taxon>
        <taxon>Fungi</taxon>
        <taxon>Dikarya</taxon>
        <taxon>Ascomycota</taxon>
        <taxon>Pezizomycotina</taxon>
        <taxon>Orbiliomycetes</taxon>
        <taxon>Orbiliales</taxon>
        <taxon>Orbiliaceae</taxon>
        <taxon>Orbilia</taxon>
    </lineage>
</organism>
<dbReference type="EMBL" id="WIWS01000083">
    <property type="protein sequence ID" value="KAF3209848.1"/>
    <property type="molecule type" value="Genomic_DNA"/>
</dbReference>
<dbReference type="Gene3D" id="3.80.10.10">
    <property type="entry name" value="Ribonuclease Inhibitor"/>
    <property type="match status" value="1"/>
</dbReference>
<evidence type="ECO:0000313" key="1">
    <source>
        <dbReference type="EMBL" id="KAF3209848.1"/>
    </source>
</evidence>
<proteinExistence type="predicted"/>
<dbReference type="InterPro" id="IPR032675">
    <property type="entry name" value="LRR_dom_sf"/>
</dbReference>
<reference evidence="1 2" key="1">
    <citation type="submission" date="2019-06" db="EMBL/GenBank/DDBJ databases">
        <authorList>
            <person name="Palmer J.M."/>
        </authorList>
    </citation>
    <scope>NUCLEOTIDE SEQUENCE [LARGE SCALE GENOMIC DNA]</scope>
    <source>
        <strain evidence="1 2">TWF106</strain>
    </source>
</reference>
<comment type="caution">
    <text evidence="1">The sequence shown here is derived from an EMBL/GenBank/DDBJ whole genome shotgun (WGS) entry which is preliminary data.</text>
</comment>
<protein>
    <recommendedName>
        <fullName evidence="3">F-box domain-containing protein</fullName>
    </recommendedName>
</protein>
<evidence type="ECO:0008006" key="3">
    <source>
        <dbReference type="Google" id="ProtNLM"/>
    </source>
</evidence>
<name>A0A7C8QFN3_ORBOL</name>